<comment type="caution">
    <text evidence="1">The sequence shown here is derived from an EMBL/GenBank/DDBJ whole genome shotgun (WGS) entry which is preliminary data.</text>
</comment>
<name>A0A543CWY3_9PSEU</name>
<evidence type="ECO:0000313" key="2">
    <source>
        <dbReference type="Proteomes" id="UP000315677"/>
    </source>
</evidence>
<evidence type="ECO:0000313" key="1">
    <source>
        <dbReference type="EMBL" id="TQM01623.1"/>
    </source>
</evidence>
<accession>A0A543CWY3</accession>
<dbReference type="Pfam" id="PF06666">
    <property type="entry name" value="DUF1173"/>
    <property type="match status" value="1"/>
</dbReference>
<dbReference type="OrthoDB" id="8952417at2"/>
<dbReference type="EMBL" id="VFPA01000009">
    <property type="protein sequence ID" value="TQM01623.1"/>
    <property type="molecule type" value="Genomic_DNA"/>
</dbReference>
<sequence>MTLLGLLHYLWEQTRLNVWEPSGQRSWASCHDQLRIAIADTVLNGQPLEAALYVVPPFRSDSADLINRRLNLFTSQLGTRGHITHRGLILGEIKETAETRYGWRFQLRNQRMPLYLTAEHRQKLRRAHRAALSENRPDRSHSVGLFLIDRTAKGNLTVMDGAVMLTNRDYIPADSSHEVEMADHLAAAGRPFIKPLRYDHREAVFPDFLLLDTTPNTLVEVWGVTGREEYEARKQQKLAHYQRTAAPLIEWNTREPLPTVHSAR</sequence>
<gene>
    <name evidence="1" type="ORF">FB558_8516</name>
</gene>
<dbReference type="RefSeq" id="WP_142065228.1">
    <property type="nucleotide sequence ID" value="NZ_VFPA01000009.1"/>
</dbReference>
<proteinExistence type="predicted"/>
<protein>
    <submittedName>
        <fullName evidence="1">Uncharacterized protein DUF1173</fullName>
    </submittedName>
</protein>
<dbReference type="Proteomes" id="UP000315677">
    <property type="component" value="Unassembled WGS sequence"/>
</dbReference>
<reference evidence="1 2" key="1">
    <citation type="submission" date="2019-06" db="EMBL/GenBank/DDBJ databases">
        <title>Sequencing the genomes of 1000 actinobacteria strains.</title>
        <authorList>
            <person name="Klenk H.-P."/>
        </authorList>
    </citation>
    <scope>NUCLEOTIDE SEQUENCE [LARGE SCALE GENOMIC DNA]</scope>
    <source>
        <strain evidence="1 2">DSM 45301</strain>
    </source>
</reference>
<dbReference type="InterPro" id="IPR009553">
    <property type="entry name" value="DUF1173"/>
</dbReference>
<organism evidence="1 2">
    <name type="scientific">Pseudonocardia kunmingensis</name>
    <dbReference type="NCBI Taxonomy" id="630975"/>
    <lineage>
        <taxon>Bacteria</taxon>
        <taxon>Bacillati</taxon>
        <taxon>Actinomycetota</taxon>
        <taxon>Actinomycetes</taxon>
        <taxon>Pseudonocardiales</taxon>
        <taxon>Pseudonocardiaceae</taxon>
        <taxon>Pseudonocardia</taxon>
    </lineage>
</organism>
<dbReference type="AlphaFoldDB" id="A0A543CWY3"/>
<keyword evidence="2" id="KW-1185">Reference proteome</keyword>